<dbReference type="GO" id="GO:0000287">
    <property type="term" value="F:magnesium ion binding"/>
    <property type="evidence" value="ECO:0007669"/>
    <property type="project" value="InterPro"/>
</dbReference>
<dbReference type="Proteomes" id="UP000192391">
    <property type="component" value="Chromosome"/>
</dbReference>
<evidence type="ECO:0000313" key="2">
    <source>
        <dbReference type="Proteomes" id="UP000192391"/>
    </source>
</evidence>
<evidence type="ECO:0000313" key="1">
    <source>
        <dbReference type="EMBL" id="ARD65241.1"/>
    </source>
</evidence>
<reference evidence="2" key="1">
    <citation type="journal article" date="2017" name="Sci. Rep.">
        <title>Determination of the Genome and Primary Transcriptome of Syngas Fermenting Eubacterium limosum ATCC 8486.</title>
        <authorList>
            <person name="Song Y."/>
            <person name="Shin J."/>
            <person name="Jeong Y."/>
            <person name="Jin S."/>
            <person name="Lee J.K."/>
            <person name="Kim D.R."/>
            <person name="Kim S.C."/>
            <person name="Cho S."/>
            <person name="Cho B.K."/>
        </authorList>
    </citation>
    <scope>NUCLEOTIDE SEQUENCE [LARGE SCALE GENOMIC DNA]</scope>
    <source>
        <strain evidence="2">ATCC 8486</strain>
    </source>
</reference>
<dbReference type="InterPro" id="IPR036649">
    <property type="entry name" value="Pyrophosphatase_sf"/>
</dbReference>
<dbReference type="GO" id="GO:0005737">
    <property type="term" value="C:cytoplasm"/>
    <property type="evidence" value="ECO:0007669"/>
    <property type="project" value="InterPro"/>
</dbReference>
<dbReference type="Gene3D" id="3.90.80.10">
    <property type="entry name" value="Inorganic pyrophosphatase"/>
    <property type="match status" value="1"/>
</dbReference>
<gene>
    <name evidence="1" type="ORF">B2M23_06670</name>
</gene>
<dbReference type="RefSeq" id="WP_038353730.1">
    <property type="nucleotide sequence ID" value="NZ_CP019962.1"/>
</dbReference>
<dbReference type="GO" id="GO:0004427">
    <property type="term" value="F:inorganic diphosphate phosphatase activity"/>
    <property type="evidence" value="ECO:0007669"/>
    <property type="project" value="InterPro"/>
</dbReference>
<dbReference type="EMBL" id="CP019962">
    <property type="protein sequence ID" value="ARD65241.1"/>
    <property type="molecule type" value="Genomic_DNA"/>
</dbReference>
<accession>A0AAC9QTG2</accession>
<dbReference type="AlphaFoldDB" id="A0AAC9QTG2"/>
<dbReference type="GO" id="GO:0006796">
    <property type="term" value="P:phosphate-containing compound metabolic process"/>
    <property type="evidence" value="ECO:0007669"/>
    <property type="project" value="InterPro"/>
</dbReference>
<sequence>MKTSEAFWQAFDGLINKCEIVIDRPLGSVHPRYSNLIYPVSYGYLKGTKSMDGGGIDVCVGSRADRVLDAVICIVDLVKQDSEIKLLLGCTEAEKDAIDAFHNASDFMKGIRINRNREALQSRQR</sequence>
<dbReference type="SUPFAM" id="SSF50324">
    <property type="entry name" value="Inorganic pyrophosphatase"/>
    <property type="match status" value="1"/>
</dbReference>
<proteinExistence type="predicted"/>
<dbReference type="KEGG" id="elim:B2M23_06670"/>
<organism evidence="1 2">
    <name type="scientific">Eubacterium limosum</name>
    <dbReference type="NCBI Taxonomy" id="1736"/>
    <lineage>
        <taxon>Bacteria</taxon>
        <taxon>Bacillati</taxon>
        <taxon>Bacillota</taxon>
        <taxon>Clostridia</taxon>
        <taxon>Eubacteriales</taxon>
        <taxon>Eubacteriaceae</taxon>
        <taxon>Eubacterium</taxon>
    </lineage>
</organism>
<name>A0AAC9QTG2_EUBLI</name>
<protein>
    <submittedName>
        <fullName evidence="1">Inorganic pyrophosphatase</fullName>
    </submittedName>
</protein>